<keyword evidence="1" id="KW-0496">Mitochondrion</keyword>
<dbReference type="EMBL" id="OVEO01000011">
    <property type="protein sequence ID" value="SPQ98994.1"/>
    <property type="molecule type" value="Genomic_DNA"/>
</dbReference>
<sequence length="198" mass="21319">MVLPVEQIDRAAIWSLMLSHRSIVVDRTSPTNVPIVAMLENIGLQPAPWRSHISETAAGSVAPTYGLLQSGQSAPLIITIPPEAAYLSATSLVQVYSTRPGITTARRVLPDLGGEDIMLIAVSVLVRAAASSHALTLQPADGRRNACTVLVFYIEPSCLLRNILQMRVWSYWTNAQPDAFASVPMLVTDVDNVEATSA</sequence>
<protein>
    <submittedName>
        <fullName evidence="1">Uncharacterized protein</fullName>
    </submittedName>
</protein>
<organism evidence="1 2">
    <name type="scientific">Plasmodiophora brassicae</name>
    <name type="common">Clubroot disease agent</name>
    <dbReference type="NCBI Taxonomy" id="37360"/>
    <lineage>
        <taxon>Eukaryota</taxon>
        <taxon>Sar</taxon>
        <taxon>Rhizaria</taxon>
        <taxon>Endomyxa</taxon>
        <taxon>Phytomyxea</taxon>
        <taxon>Plasmodiophorida</taxon>
        <taxon>Plasmodiophoridae</taxon>
        <taxon>Plasmodiophora</taxon>
    </lineage>
</organism>
<evidence type="ECO:0000313" key="2">
    <source>
        <dbReference type="Proteomes" id="UP000290189"/>
    </source>
</evidence>
<evidence type="ECO:0000313" key="1">
    <source>
        <dbReference type="EMBL" id="SPQ98994.1"/>
    </source>
</evidence>
<name>A0A3P3YFT5_PLABS</name>
<dbReference type="Proteomes" id="UP000290189">
    <property type="component" value="Unassembled WGS sequence"/>
</dbReference>
<proteinExistence type="predicted"/>
<geneLocation type="mitochondrion" evidence="1"/>
<accession>A0A3P3YFT5</accession>
<gene>
    <name evidence="1" type="ORF">PLBR_LOCUS6209</name>
</gene>
<reference evidence="1 2" key="1">
    <citation type="submission" date="2018-03" db="EMBL/GenBank/DDBJ databases">
        <authorList>
            <person name="Fogelqvist J."/>
        </authorList>
    </citation>
    <scope>NUCLEOTIDE SEQUENCE [LARGE SCALE GENOMIC DNA]</scope>
</reference>
<dbReference type="AlphaFoldDB" id="A0A3P3YFT5"/>